<sequence length="107" mass="11761">MTSASRLRACAAPLAGRRARSSDPVPRRLAVNRRLGGHGKTTPLRPRILRKSLTETYRALGTTEPTLLLSDVAACLSNRLRPPHDPGRRYPWKMTSISSSEGNKDKG</sequence>
<evidence type="ECO:0000313" key="3">
    <source>
        <dbReference type="Proteomes" id="UP000287033"/>
    </source>
</evidence>
<proteinExistence type="predicted"/>
<organism evidence="2 3">
    <name type="scientific">Chiloscyllium punctatum</name>
    <name type="common">Brownbanded bambooshark</name>
    <name type="synonym">Hemiscyllium punctatum</name>
    <dbReference type="NCBI Taxonomy" id="137246"/>
    <lineage>
        <taxon>Eukaryota</taxon>
        <taxon>Metazoa</taxon>
        <taxon>Chordata</taxon>
        <taxon>Craniata</taxon>
        <taxon>Vertebrata</taxon>
        <taxon>Chondrichthyes</taxon>
        <taxon>Elasmobranchii</taxon>
        <taxon>Galeomorphii</taxon>
        <taxon>Galeoidea</taxon>
        <taxon>Orectolobiformes</taxon>
        <taxon>Hemiscylliidae</taxon>
        <taxon>Chiloscyllium</taxon>
    </lineage>
</organism>
<dbReference type="AlphaFoldDB" id="A0A401T7J6"/>
<keyword evidence="3" id="KW-1185">Reference proteome</keyword>
<dbReference type="EMBL" id="BEZZ01001217">
    <property type="protein sequence ID" value="GCC38608.1"/>
    <property type="molecule type" value="Genomic_DNA"/>
</dbReference>
<protein>
    <submittedName>
        <fullName evidence="2">Uncharacterized protein</fullName>
    </submittedName>
</protein>
<evidence type="ECO:0000256" key="1">
    <source>
        <dbReference type="SAM" id="MobiDB-lite"/>
    </source>
</evidence>
<feature type="region of interest" description="Disordered" evidence="1">
    <location>
        <begin position="1"/>
        <end position="26"/>
    </location>
</feature>
<feature type="region of interest" description="Disordered" evidence="1">
    <location>
        <begin position="79"/>
        <end position="107"/>
    </location>
</feature>
<reference evidence="2 3" key="1">
    <citation type="journal article" date="2018" name="Nat. Ecol. Evol.">
        <title>Shark genomes provide insights into elasmobranch evolution and the origin of vertebrates.</title>
        <authorList>
            <person name="Hara Y"/>
            <person name="Yamaguchi K"/>
            <person name="Onimaru K"/>
            <person name="Kadota M"/>
            <person name="Koyanagi M"/>
            <person name="Keeley SD"/>
            <person name="Tatsumi K"/>
            <person name="Tanaka K"/>
            <person name="Motone F"/>
            <person name="Kageyama Y"/>
            <person name="Nozu R"/>
            <person name="Adachi N"/>
            <person name="Nishimura O"/>
            <person name="Nakagawa R"/>
            <person name="Tanegashima C"/>
            <person name="Kiyatake I"/>
            <person name="Matsumoto R"/>
            <person name="Murakumo K"/>
            <person name="Nishida K"/>
            <person name="Terakita A"/>
            <person name="Kuratani S"/>
            <person name="Sato K"/>
            <person name="Hyodo S Kuraku.S."/>
        </authorList>
    </citation>
    <scope>NUCLEOTIDE SEQUENCE [LARGE SCALE GENOMIC DNA]</scope>
</reference>
<gene>
    <name evidence="2" type="ORF">chiPu_0017123</name>
</gene>
<evidence type="ECO:0000313" key="2">
    <source>
        <dbReference type="EMBL" id="GCC38608.1"/>
    </source>
</evidence>
<name>A0A401T7J6_CHIPU</name>
<dbReference type="Proteomes" id="UP000287033">
    <property type="component" value="Unassembled WGS sequence"/>
</dbReference>
<comment type="caution">
    <text evidence="2">The sequence shown here is derived from an EMBL/GenBank/DDBJ whole genome shotgun (WGS) entry which is preliminary data.</text>
</comment>
<accession>A0A401T7J6</accession>